<name>A0A1X6ZQ32_9RHOB</name>
<keyword evidence="1" id="KW-0812">Transmembrane</keyword>
<dbReference type="EMBL" id="FWFK01000005">
    <property type="protein sequence ID" value="SLN58315.1"/>
    <property type="molecule type" value="Genomic_DNA"/>
</dbReference>
<evidence type="ECO:0000256" key="1">
    <source>
        <dbReference type="SAM" id="Phobius"/>
    </source>
</evidence>
<dbReference type="AlphaFoldDB" id="A0A1X6ZQ32"/>
<feature type="transmembrane region" description="Helical" evidence="1">
    <location>
        <begin position="129"/>
        <end position="148"/>
    </location>
</feature>
<dbReference type="PIRSF" id="PIRSF033239">
    <property type="entry name" value="ExoD"/>
    <property type="match status" value="1"/>
</dbReference>
<keyword evidence="1" id="KW-0472">Membrane</keyword>
<protein>
    <submittedName>
        <fullName evidence="2">Exopolysaccharide synthesis, ExoD</fullName>
    </submittedName>
</protein>
<dbReference type="PANTHER" id="PTHR41795">
    <property type="entry name" value="EXOPOLYSACCHARIDE SYNTHESIS PROTEIN"/>
    <property type="match status" value="1"/>
</dbReference>
<gene>
    <name evidence="2" type="ORF">ROJ8625_02954</name>
</gene>
<organism evidence="2 3">
    <name type="scientific">Roseivivax jejudonensis</name>
    <dbReference type="NCBI Taxonomy" id="1529041"/>
    <lineage>
        <taxon>Bacteria</taxon>
        <taxon>Pseudomonadati</taxon>
        <taxon>Pseudomonadota</taxon>
        <taxon>Alphaproteobacteria</taxon>
        <taxon>Rhodobacterales</taxon>
        <taxon>Roseobacteraceae</taxon>
        <taxon>Roseivivax</taxon>
    </lineage>
</organism>
<dbReference type="PANTHER" id="PTHR41795:SF1">
    <property type="entry name" value="EXOPOLYSACCHARIDE SYNTHESIS PROTEIN"/>
    <property type="match status" value="1"/>
</dbReference>
<feature type="transmembrane region" description="Helical" evidence="1">
    <location>
        <begin position="154"/>
        <end position="172"/>
    </location>
</feature>
<accession>A0A1X6ZQ32</accession>
<keyword evidence="1" id="KW-1133">Transmembrane helix</keyword>
<dbReference type="Pfam" id="PF06055">
    <property type="entry name" value="ExoD"/>
    <property type="match status" value="1"/>
</dbReference>
<keyword evidence="3" id="KW-1185">Reference proteome</keyword>
<proteinExistence type="predicted"/>
<dbReference type="InterPro" id="IPR010331">
    <property type="entry name" value="ExoD"/>
</dbReference>
<evidence type="ECO:0000313" key="3">
    <source>
        <dbReference type="Proteomes" id="UP000193570"/>
    </source>
</evidence>
<reference evidence="2 3" key="1">
    <citation type="submission" date="2017-03" db="EMBL/GenBank/DDBJ databases">
        <authorList>
            <person name="Afonso C.L."/>
            <person name="Miller P.J."/>
            <person name="Scott M.A."/>
            <person name="Spackman E."/>
            <person name="Goraichik I."/>
            <person name="Dimitrov K.M."/>
            <person name="Suarez D.L."/>
            <person name="Swayne D.E."/>
        </authorList>
    </citation>
    <scope>NUCLEOTIDE SEQUENCE [LARGE SCALE GENOMIC DNA]</scope>
    <source>
        <strain evidence="2 3">CECT 8625</strain>
    </source>
</reference>
<sequence>MAAGGGAPVTSLGELLARIRPEPGDKTVSVQEILEKIGDRSFPAAILVPALILISPVSGIPGTPTIGALVIVTITVQALARRDHLWLPGFLRRRRIGAERLRQGLDFLKKPAAWVDRHSRNRWRMLSRFPFSTGALVAILLTAMTWPALELLPFFTSFGATAVSLFAIGLMIRDGLYIIAGYVTVAGVLAVATAIWQGVV</sequence>
<evidence type="ECO:0000313" key="2">
    <source>
        <dbReference type="EMBL" id="SLN58315.1"/>
    </source>
</evidence>
<dbReference type="Proteomes" id="UP000193570">
    <property type="component" value="Unassembled WGS sequence"/>
</dbReference>
<feature type="transmembrane region" description="Helical" evidence="1">
    <location>
        <begin position="179"/>
        <end position="199"/>
    </location>
</feature>